<dbReference type="PROSITE" id="PS50076">
    <property type="entry name" value="DNAJ_2"/>
    <property type="match status" value="1"/>
</dbReference>
<dbReference type="Gene3D" id="1.10.287.110">
    <property type="entry name" value="DnaJ domain"/>
    <property type="match status" value="1"/>
</dbReference>
<dbReference type="InterPro" id="IPR001623">
    <property type="entry name" value="DnaJ_domain"/>
</dbReference>
<evidence type="ECO:0000259" key="2">
    <source>
        <dbReference type="PROSITE" id="PS50076"/>
    </source>
</evidence>
<evidence type="ECO:0000313" key="3">
    <source>
        <dbReference type="EMBL" id="KAG5502031.1"/>
    </source>
</evidence>
<feature type="domain" description="J" evidence="2">
    <location>
        <begin position="16"/>
        <end position="81"/>
    </location>
</feature>
<feature type="compositionally biased region" description="Basic and acidic residues" evidence="1">
    <location>
        <begin position="369"/>
        <end position="384"/>
    </location>
</feature>
<dbReference type="InterPro" id="IPR036869">
    <property type="entry name" value="J_dom_sf"/>
</dbReference>
<feature type="compositionally biased region" description="Basic residues" evidence="1">
    <location>
        <begin position="442"/>
        <end position="455"/>
    </location>
</feature>
<feature type="compositionally biased region" description="Acidic residues" evidence="1">
    <location>
        <begin position="149"/>
        <end position="167"/>
    </location>
</feature>
<feature type="region of interest" description="Disordered" evidence="1">
    <location>
        <begin position="94"/>
        <end position="180"/>
    </location>
</feature>
<feature type="region of interest" description="Disordered" evidence="1">
    <location>
        <begin position="316"/>
        <end position="337"/>
    </location>
</feature>
<name>A0A836INR6_9TRYP</name>
<gene>
    <name evidence="3" type="ORF">JKF63_04308</name>
</gene>
<keyword evidence="4" id="KW-1185">Reference proteome</keyword>
<comment type="caution">
    <text evidence="3">The sequence shown here is derived from an EMBL/GenBank/DDBJ whole genome shotgun (WGS) entry which is preliminary data.</text>
</comment>
<dbReference type="Proteomes" id="UP000674318">
    <property type="component" value="Unassembled WGS sequence"/>
</dbReference>
<dbReference type="KEGG" id="phet:94290371"/>
<feature type="region of interest" description="Disordered" evidence="1">
    <location>
        <begin position="366"/>
        <end position="490"/>
    </location>
</feature>
<dbReference type="OrthoDB" id="10250354at2759"/>
<feature type="compositionally biased region" description="Low complexity" evidence="1">
    <location>
        <begin position="111"/>
        <end position="124"/>
    </location>
</feature>
<protein>
    <recommendedName>
        <fullName evidence="2">J domain-containing protein</fullName>
    </recommendedName>
</protein>
<organism evidence="3 4">
    <name type="scientific">Porcisia hertigi</name>
    <dbReference type="NCBI Taxonomy" id="2761500"/>
    <lineage>
        <taxon>Eukaryota</taxon>
        <taxon>Discoba</taxon>
        <taxon>Euglenozoa</taxon>
        <taxon>Kinetoplastea</taxon>
        <taxon>Metakinetoplastina</taxon>
        <taxon>Trypanosomatida</taxon>
        <taxon>Trypanosomatidae</taxon>
        <taxon>Leishmaniinae</taxon>
        <taxon>Porcisia</taxon>
    </lineage>
</organism>
<accession>A0A836INR6</accession>
<feature type="compositionally biased region" description="Low complexity" evidence="1">
    <location>
        <begin position="420"/>
        <end position="441"/>
    </location>
</feature>
<sequence>MAAVQLAKSILAADGQPFATLSLAQGLPPVTSETPVPEARRNYMRLAGVIHPDRLQSSFDKATEAFQCLVRAFECFADPKLRKHAAAAAAKKLAKAKVPATAAARGTKVATSRPSPTTPASPKSQKMQRIKSKVRSASTLKKSRRATGSEEEEDSEPELTEEEESDTEGNASDASAADEEGWEAWAAAGAEPEVSTNRTPIGKPRVGGLYQPTTVGCPKCRSLWESDSRPQYSLFMGHWGKKVHCQLCLFQFGCATALHACPHCSAPFEYDVSMYDVIQTCQRCKKQFGFPYYPVNQHLIDQVALEEWRERMDRQKTSEREARARARRGGASDDASAAEEEMQLLVGTCIMEERCPLCNRRVKSKHRSHVEECKAKTAEERAASTEKVAGKSSRATPPAKKAVKAQGPRAAKATPKPRVKSVTAAVASAGARAAVSKSSTTKGKKAAAPLKRKRRRDDTESSEDSDSDSEEDEVSSESSFDDDDDDSSDE</sequence>
<dbReference type="EMBL" id="JAFJZO010000026">
    <property type="protein sequence ID" value="KAG5502031.1"/>
    <property type="molecule type" value="Genomic_DNA"/>
</dbReference>
<evidence type="ECO:0000313" key="4">
    <source>
        <dbReference type="Proteomes" id="UP000674318"/>
    </source>
</evidence>
<proteinExistence type="predicted"/>
<evidence type="ECO:0000256" key="1">
    <source>
        <dbReference type="SAM" id="MobiDB-lite"/>
    </source>
</evidence>
<dbReference type="GeneID" id="94290371"/>
<dbReference type="SUPFAM" id="SSF46565">
    <property type="entry name" value="Chaperone J-domain"/>
    <property type="match status" value="1"/>
</dbReference>
<dbReference type="RefSeq" id="XP_067756478.1">
    <property type="nucleotide sequence ID" value="XM_067900294.1"/>
</dbReference>
<reference evidence="3 4" key="1">
    <citation type="submission" date="2021-02" db="EMBL/GenBank/DDBJ databases">
        <title>Porcisia hertigi Genome sequencing and assembly.</title>
        <authorList>
            <person name="Almutairi H."/>
            <person name="Gatherer D."/>
        </authorList>
    </citation>
    <scope>NUCLEOTIDE SEQUENCE [LARGE SCALE GENOMIC DNA]</scope>
    <source>
        <strain evidence="3 4">C119</strain>
    </source>
</reference>
<feature type="compositionally biased region" description="Acidic residues" evidence="1">
    <location>
        <begin position="460"/>
        <end position="490"/>
    </location>
</feature>
<dbReference type="AlphaFoldDB" id="A0A836INR6"/>
<feature type="compositionally biased region" description="Low complexity" evidence="1">
    <location>
        <begin position="94"/>
        <end position="104"/>
    </location>
</feature>